<evidence type="ECO:0000259" key="2">
    <source>
        <dbReference type="Pfam" id="PF18962"/>
    </source>
</evidence>
<reference evidence="4" key="1">
    <citation type="journal article" date="2019" name="Int. J. Syst. Evol. Microbiol.">
        <title>The Global Catalogue of Microorganisms (GCM) 10K type strain sequencing project: providing services to taxonomists for standard genome sequencing and annotation.</title>
        <authorList>
            <consortium name="The Broad Institute Genomics Platform"/>
            <consortium name="The Broad Institute Genome Sequencing Center for Infectious Disease"/>
            <person name="Wu L."/>
            <person name="Ma J."/>
        </authorList>
    </citation>
    <scope>NUCLEOTIDE SEQUENCE [LARGE SCALE GENOMIC DNA]</scope>
    <source>
        <strain evidence="4">CGMCC 4.7393</strain>
    </source>
</reference>
<accession>A0ABW2DNP2</accession>
<feature type="domain" description="Secretion system C-terminal sorting" evidence="2">
    <location>
        <begin position="1104"/>
        <end position="1166"/>
    </location>
</feature>
<dbReference type="Proteomes" id="UP001596405">
    <property type="component" value="Unassembled WGS sequence"/>
</dbReference>
<evidence type="ECO:0000313" key="4">
    <source>
        <dbReference type="Proteomes" id="UP001596405"/>
    </source>
</evidence>
<keyword evidence="1" id="KW-0732">Signal</keyword>
<proteinExistence type="predicted"/>
<feature type="chain" id="PRO_5046400179" evidence="1">
    <location>
        <begin position="35"/>
        <end position="1175"/>
    </location>
</feature>
<evidence type="ECO:0000256" key="1">
    <source>
        <dbReference type="SAM" id="SignalP"/>
    </source>
</evidence>
<feature type="signal peptide" evidence="1">
    <location>
        <begin position="1"/>
        <end position="34"/>
    </location>
</feature>
<evidence type="ECO:0000313" key="3">
    <source>
        <dbReference type="EMBL" id="MFC6998683.1"/>
    </source>
</evidence>
<gene>
    <name evidence="3" type="ORF">ACFQHR_13675</name>
</gene>
<organism evidence="3 4">
    <name type="scientific">Rufibacter roseus</name>
    <dbReference type="NCBI Taxonomy" id="1567108"/>
    <lineage>
        <taxon>Bacteria</taxon>
        <taxon>Pseudomonadati</taxon>
        <taxon>Bacteroidota</taxon>
        <taxon>Cytophagia</taxon>
        <taxon>Cytophagales</taxon>
        <taxon>Hymenobacteraceae</taxon>
        <taxon>Rufibacter</taxon>
    </lineage>
</organism>
<sequence length="1175" mass="123792">MVQLFIRQKNSQYPIINNLLFWVFALLASHQLQAQTNLAYPGGEYRTTSTGTVGQSAGTASLEKLTTDGTWAPASYPLPSDATLHIAHSTHITGTLTLANLNVASERVLTVASTGQLTTSNRLTVAPSAELKQVGAVESLGLLQLQANSKLWIQSSSYHANSTLWSGVEEIDIDSEVQVEQAAANSVLFNPANLTQQAYGYAFGKLTVTPGTTSSQWQLLNASSNLAYAATLQTAGTSSITVAGGNTTVAFGQSLHFAGGSFFVQNQSSGTSTLTVAGNLTLQNTFLTLNQTSSSAAITYIDLQGNLHTNSTSTITNSSTVSTSTSGIRLNGTSWQELQVAGPINHVSVAVKTGAMARLKQNLVLNPSNSVYAGTFTVENGSTLDFGTDASGVGHTISGQGYFRLDQGGTLYVTSAQGINATGATGNVQVSDSRRTFNQVATFVYNAQVPQLTGNAFTTTSNGKIIIIDNPTSVTITHSTGITSNTALSAQGGRLEIRQGRLIGTATADISSSGRLVMSGGVYQIGMLNTTVPLLTGTYELTGGSIELAGDGEQTLRGKTYHSVTVGGSNAGGTAKTISTTTTINQNLTILPNATFDVANKTLRGDGGLTMTGGLFRIGKASGTLPELTGKTEGYILTGGTIELYGTVNGQSQSIRGTFGTSQKIVYHQLLLSAAQANTLNELGNHLLSGNFDVAGTLTVQSPAVLQIASNRAIGGSGNFILSPGATLLYGSAQGIKLSGTGTSDGNIRVSGNRSFSPQANYGFIGNSEMVTGDGLPAQVANLLVAKPALGVTLTNSVTVTGTFTYKSGVFKTEAQELFLANASSSSLLLADQSLYVQGNLRRAVGSSGSYSFPVGTANGKRQLDLNSNGLSGNGFNSIAVSFMPLTNHQDRDLNVIENGYRYLQVVPEGVWHVSPNAQPSEGSYTAMASLQGFMNLTDNQFALLIRPLTSVSGKDWTTGNGVLDAPNKEGRTVESGFAKRNFVGQFGQMGIATMEATLPVSWLYVKAEPTTQGVEVKWATSIELNNERFEVEYSFDGKTFATAGVVTGKGSTTIAQHYTFRHTFSASQAVYYRVKQIDYDGKFDYSKTVVAKPTTSTLPAMSLYPNPSQDLLFLTGVAPAASVEIFNMQGKMVEKAAVLAEESTPYIQVRHLPAGQYILQIRHEGSIHRLRFVK</sequence>
<protein>
    <submittedName>
        <fullName evidence="3">T9SS type A sorting domain-containing protein</fullName>
    </submittedName>
</protein>
<dbReference type="RefSeq" id="WP_082883123.1">
    <property type="nucleotide sequence ID" value="NZ_JBHSYQ010000006.1"/>
</dbReference>
<keyword evidence="4" id="KW-1185">Reference proteome</keyword>
<dbReference type="NCBIfam" id="TIGR04183">
    <property type="entry name" value="Por_Secre_tail"/>
    <property type="match status" value="1"/>
</dbReference>
<dbReference type="EMBL" id="JBHSYQ010000006">
    <property type="protein sequence ID" value="MFC6998683.1"/>
    <property type="molecule type" value="Genomic_DNA"/>
</dbReference>
<name>A0ABW2DNP2_9BACT</name>
<comment type="caution">
    <text evidence="3">The sequence shown here is derived from an EMBL/GenBank/DDBJ whole genome shotgun (WGS) entry which is preliminary data.</text>
</comment>
<dbReference type="InterPro" id="IPR026444">
    <property type="entry name" value="Secre_tail"/>
</dbReference>
<dbReference type="Pfam" id="PF18962">
    <property type="entry name" value="Por_Secre_tail"/>
    <property type="match status" value="1"/>
</dbReference>